<dbReference type="GO" id="GO:0005886">
    <property type="term" value="C:plasma membrane"/>
    <property type="evidence" value="ECO:0007669"/>
    <property type="project" value="UniProtKB-SubCell"/>
</dbReference>
<evidence type="ECO:0000256" key="8">
    <source>
        <dbReference type="ARBA" id="ARBA00022723"/>
    </source>
</evidence>
<dbReference type="Gene3D" id="1.25.50.20">
    <property type="match status" value="1"/>
</dbReference>
<comment type="subcellular location">
    <subcellularLocation>
        <location evidence="2">Cell membrane</location>
        <topology evidence="2">Lipid-anchor</topology>
        <topology evidence="2">GPI-anchor</topology>
    </subcellularLocation>
    <subcellularLocation>
        <location evidence="1">Membrane</location>
        <topology evidence="1">Single-pass type II membrane protein</topology>
    </subcellularLocation>
</comment>
<evidence type="ECO:0008006" key="26">
    <source>
        <dbReference type="Google" id="ProtNLM"/>
    </source>
</evidence>
<keyword evidence="5" id="KW-0336">GPI-anchor</keyword>
<dbReference type="GO" id="GO:0070006">
    <property type="term" value="F:metalloaminopeptidase activity"/>
    <property type="evidence" value="ECO:0007669"/>
    <property type="project" value="TreeGrafter"/>
</dbReference>
<evidence type="ECO:0000256" key="19">
    <source>
        <dbReference type="PIRSR" id="PIRSR634016-4"/>
    </source>
</evidence>
<keyword evidence="7 20" id="KW-0812">Transmembrane</keyword>
<organism evidence="24 25">
    <name type="scientific">Henosepilachna vigintioctopunctata</name>
    <dbReference type="NCBI Taxonomy" id="420089"/>
    <lineage>
        <taxon>Eukaryota</taxon>
        <taxon>Metazoa</taxon>
        <taxon>Ecdysozoa</taxon>
        <taxon>Arthropoda</taxon>
        <taxon>Hexapoda</taxon>
        <taxon>Insecta</taxon>
        <taxon>Pterygota</taxon>
        <taxon>Neoptera</taxon>
        <taxon>Endopterygota</taxon>
        <taxon>Coleoptera</taxon>
        <taxon>Polyphaga</taxon>
        <taxon>Cucujiformia</taxon>
        <taxon>Coccinelloidea</taxon>
        <taxon>Coccinellidae</taxon>
        <taxon>Epilachninae</taxon>
        <taxon>Epilachnini</taxon>
        <taxon>Henosepilachna</taxon>
    </lineage>
</organism>
<feature type="binding site" evidence="18">
    <location>
        <position position="467"/>
    </location>
    <ligand>
        <name>Zn(2+)</name>
        <dbReference type="ChEBI" id="CHEBI:29105"/>
        <note>catalytic</note>
    </ligand>
</feature>
<keyword evidence="15" id="KW-0325">Glycoprotein</keyword>
<dbReference type="InterPro" id="IPR027268">
    <property type="entry name" value="Peptidase_M4/M1_CTD_sf"/>
</dbReference>
<proteinExistence type="inferred from homology"/>
<evidence type="ECO:0000259" key="23">
    <source>
        <dbReference type="Pfam" id="PF17900"/>
    </source>
</evidence>
<evidence type="ECO:0000256" key="20">
    <source>
        <dbReference type="SAM" id="Phobius"/>
    </source>
</evidence>
<dbReference type="Pfam" id="PF11838">
    <property type="entry name" value="ERAP1_C"/>
    <property type="match status" value="1"/>
</dbReference>
<reference evidence="24 25" key="1">
    <citation type="submission" date="2023-03" db="EMBL/GenBank/DDBJ databases">
        <title>Genome insight into feeding habits of ladybird beetles.</title>
        <authorList>
            <person name="Li H.-S."/>
            <person name="Huang Y.-H."/>
            <person name="Pang H."/>
        </authorList>
    </citation>
    <scope>NUCLEOTIDE SEQUENCE [LARGE SCALE GENOMIC DNA]</scope>
    <source>
        <strain evidence="24">SYSU_2023b</strain>
        <tissue evidence="24">Whole body</tissue>
    </source>
</reference>
<protein>
    <recommendedName>
        <fullName evidence="26">Aminopeptidase</fullName>
    </recommendedName>
</protein>
<keyword evidence="13" id="KW-0482">Metalloprotease</keyword>
<dbReference type="SUPFAM" id="SSF55486">
    <property type="entry name" value="Metalloproteases ('zincins'), catalytic domain"/>
    <property type="match status" value="1"/>
</dbReference>
<evidence type="ECO:0000256" key="6">
    <source>
        <dbReference type="ARBA" id="ARBA00022670"/>
    </source>
</evidence>
<dbReference type="InterPro" id="IPR050344">
    <property type="entry name" value="Peptidase_M1_aminopeptidases"/>
</dbReference>
<dbReference type="InterPro" id="IPR014782">
    <property type="entry name" value="Peptidase_M1_dom"/>
</dbReference>
<dbReference type="GO" id="GO:0098552">
    <property type="term" value="C:side of membrane"/>
    <property type="evidence" value="ECO:0007669"/>
    <property type="project" value="UniProtKB-KW"/>
</dbReference>
<comment type="cofactor">
    <cofactor evidence="18">
        <name>Zn(2+)</name>
        <dbReference type="ChEBI" id="CHEBI:29105"/>
    </cofactor>
    <text evidence="18">Binds 1 zinc ion per subunit.</text>
</comment>
<name>A0AAW1VD72_9CUCU</name>
<evidence type="ECO:0000259" key="22">
    <source>
        <dbReference type="Pfam" id="PF11838"/>
    </source>
</evidence>
<feature type="binding site" evidence="18">
    <location>
        <position position="471"/>
    </location>
    <ligand>
        <name>Zn(2+)</name>
        <dbReference type="ChEBI" id="CHEBI:29105"/>
        <note>catalytic</note>
    </ligand>
</feature>
<keyword evidence="16" id="KW-0449">Lipoprotein</keyword>
<keyword evidence="9" id="KW-0378">Hydrolase</keyword>
<evidence type="ECO:0000256" key="17">
    <source>
        <dbReference type="PIRSR" id="PIRSR634016-1"/>
    </source>
</evidence>
<evidence type="ECO:0000256" key="18">
    <source>
        <dbReference type="PIRSR" id="PIRSR634016-3"/>
    </source>
</evidence>
<dbReference type="FunFam" id="1.10.390.10:FF:000006">
    <property type="entry name" value="Puromycin-sensitive aminopeptidase"/>
    <property type="match status" value="1"/>
</dbReference>
<evidence type="ECO:0000256" key="15">
    <source>
        <dbReference type="ARBA" id="ARBA00023180"/>
    </source>
</evidence>
<dbReference type="GO" id="GO:0005615">
    <property type="term" value="C:extracellular space"/>
    <property type="evidence" value="ECO:0007669"/>
    <property type="project" value="TreeGrafter"/>
</dbReference>
<dbReference type="GO" id="GO:0043171">
    <property type="term" value="P:peptide catabolic process"/>
    <property type="evidence" value="ECO:0007669"/>
    <property type="project" value="TreeGrafter"/>
</dbReference>
<feature type="transmembrane region" description="Helical" evidence="20">
    <location>
        <begin position="102"/>
        <end position="122"/>
    </location>
</feature>
<comment type="similarity">
    <text evidence="3">Belongs to the peptidase M1 family.</text>
</comment>
<dbReference type="PANTHER" id="PTHR11533">
    <property type="entry name" value="PROTEASE M1 ZINC METALLOPROTEASE"/>
    <property type="match status" value="1"/>
</dbReference>
<dbReference type="GO" id="GO:0005737">
    <property type="term" value="C:cytoplasm"/>
    <property type="evidence" value="ECO:0007669"/>
    <property type="project" value="TreeGrafter"/>
</dbReference>
<dbReference type="InterPro" id="IPR024571">
    <property type="entry name" value="ERAP1-like_C_dom"/>
</dbReference>
<dbReference type="Pfam" id="PF17900">
    <property type="entry name" value="Peptidase_M1_N"/>
    <property type="match status" value="1"/>
</dbReference>
<dbReference type="Proteomes" id="UP001431783">
    <property type="component" value="Unassembled WGS sequence"/>
</dbReference>
<evidence type="ECO:0000313" key="24">
    <source>
        <dbReference type="EMBL" id="KAK9890281.1"/>
    </source>
</evidence>
<dbReference type="PANTHER" id="PTHR11533:SF299">
    <property type="entry name" value="AMINOPEPTIDASE"/>
    <property type="match status" value="1"/>
</dbReference>
<dbReference type="CDD" id="cd09601">
    <property type="entry name" value="M1_APN-Q_like"/>
    <property type="match status" value="1"/>
</dbReference>
<evidence type="ECO:0000256" key="1">
    <source>
        <dbReference type="ARBA" id="ARBA00004606"/>
    </source>
</evidence>
<evidence type="ECO:0000256" key="13">
    <source>
        <dbReference type="ARBA" id="ARBA00023049"/>
    </source>
</evidence>
<evidence type="ECO:0000256" key="12">
    <source>
        <dbReference type="ARBA" id="ARBA00022989"/>
    </source>
</evidence>
<evidence type="ECO:0000313" key="25">
    <source>
        <dbReference type="Proteomes" id="UP001431783"/>
    </source>
</evidence>
<dbReference type="InterPro" id="IPR042097">
    <property type="entry name" value="Aminopeptidase_N-like_N_sf"/>
</dbReference>
<dbReference type="InterPro" id="IPR034016">
    <property type="entry name" value="M1_APN-typ"/>
</dbReference>
<evidence type="ECO:0000256" key="4">
    <source>
        <dbReference type="ARBA" id="ARBA00022438"/>
    </source>
</evidence>
<dbReference type="Gene3D" id="2.60.40.1730">
    <property type="entry name" value="tricorn interacting facor f3 domain"/>
    <property type="match status" value="1"/>
</dbReference>
<comment type="caution">
    <text evidence="24">The sequence shown here is derived from an EMBL/GenBank/DDBJ whole genome shotgun (WGS) entry which is preliminary data.</text>
</comment>
<dbReference type="EMBL" id="JARQZJ010000125">
    <property type="protein sequence ID" value="KAK9890281.1"/>
    <property type="molecule type" value="Genomic_DNA"/>
</dbReference>
<dbReference type="SUPFAM" id="SSF63737">
    <property type="entry name" value="Leukotriene A4 hydrolase N-terminal domain"/>
    <property type="match status" value="1"/>
</dbReference>
<evidence type="ECO:0000256" key="14">
    <source>
        <dbReference type="ARBA" id="ARBA00023136"/>
    </source>
</evidence>
<evidence type="ECO:0000256" key="9">
    <source>
        <dbReference type="ARBA" id="ARBA00022801"/>
    </source>
</evidence>
<dbReference type="FunFam" id="1.25.50.20:FF:000005">
    <property type="entry name" value="Aminopeptidase N-like protein"/>
    <property type="match status" value="1"/>
</dbReference>
<dbReference type="GO" id="GO:0042277">
    <property type="term" value="F:peptide binding"/>
    <property type="evidence" value="ECO:0007669"/>
    <property type="project" value="TreeGrafter"/>
</dbReference>
<keyword evidence="11" id="KW-0735">Signal-anchor</keyword>
<evidence type="ECO:0000256" key="16">
    <source>
        <dbReference type="ARBA" id="ARBA00023288"/>
    </source>
</evidence>
<evidence type="ECO:0000256" key="5">
    <source>
        <dbReference type="ARBA" id="ARBA00022622"/>
    </source>
</evidence>
<dbReference type="GO" id="GO:0006508">
    <property type="term" value="P:proteolysis"/>
    <property type="evidence" value="ECO:0007669"/>
    <property type="project" value="UniProtKB-KW"/>
</dbReference>
<feature type="active site" description="Proton acceptor" evidence="17">
    <location>
        <position position="468"/>
    </location>
</feature>
<keyword evidence="4" id="KW-0031">Aminopeptidase</keyword>
<keyword evidence="12 20" id="KW-1133">Transmembrane helix</keyword>
<dbReference type="Gene3D" id="2.60.40.1910">
    <property type="match status" value="1"/>
</dbReference>
<evidence type="ECO:0000256" key="11">
    <source>
        <dbReference type="ARBA" id="ARBA00022968"/>
    </source>
</evidence>
<sequence length="1034" mass="118371">MPEDSSSADIIRLEPLGRLRQTQNGNVRATDQARDQLVKFSVVTGGNSIEAVVWRRGVMSDQDVDDVAFLTGAVARSDSPNGAAKKSLYEKNGVAACSHNRALCIATVVFALLFTVAVIIAFTGPQNCACAGEKPANFVDEEGNVTKVFVPRATNGQIFPWNNIRLPGTVKPFRYNITIHPNLTTLEVHGHITIEIYVEKETNFIVLNSQNLTITKYMVQDRKGHNLTVTRLLEYTGAQQIYIETRERFRKKHNYTIFLRYNSKLSTEFEGFYLSSYVSSEGEKRYLATTHFEPTYARAAFPCFDEPHFKARFRMTILRDRHHIALFNMPIRDTEEAGFYVGKGLLQDDFQESVEMSTYLVAFIICDYEHISNTTRKGVSVSVYTPPPYISQANFALNTATHIMDYFEDFFGIPYPLPKQDFAAIPDFGTGAMENWGLITFRETAILYDSVETSTFAHQWIAVVIAHELAHQWFGNLVTMKWWNDLWLNEGFASFLEYLGVDSLFPEWKMLDQFILDKTQPALAQDALASSHPISVPVDDPSEIKAIFDTISYSKGASILHMLGNFLQMDILQVSLNEYLNIYKFNTAETKDFWNVFSRNTNQSLEVKSIMDTWTNQMGFPLITLSREGNQTLAVQERFLLTTDTTNHTIRTLPKSKHGYKWYVPLTYYTDVDLEITNTVWMNMSDARFELNSDVRWIKANVNQSGFYRVMYEESMWQELINVLRHNHTLLNPADRANLIDDAFTLCRAGILNASVPLELASYLLKERDYVPWSTAIEHFHAWSRRLSEGLSYKLFLQYMQKLITPIVDYVGWKNNGSHLNKLLRSNILATAITYGLNDTVARAKGEFQKWMLYNKSISSDFKEVVYSAGVKYGGSKEWHHCWNIYNSTNVPSERRLMLKALGVASDPWILQRYLLYSLDKNMVKSQDMKIVLAVVASNPEGRLLAWRHLKAYWPSMHSTFGNATFMMGSLISAVTAHLSTPYDLYEVTTYFNGMNVGSATRALEQSIETIKLNVNWVRNNDADIYRWLKNYLK</sequence>
<keyword evidence="6" id="KW-0645">Protease</keyword>
<keyword evidence="8 18" id="KW-0479">Metal-binding</keyword>
<keyword evidence="25" id="KW-1185">Reference proteome</keyword>
<dbReference type="InterPro" id="IPR045357">
    <property type="entry name" value="Aminopeptidase_N-like_N"/>
</dbReference>
<feature type="domain" description="ERAP1-like C-terminal" evidence="22">
    <location>
        <begin position="697"/>
        <end position="1012"/>
    </location>
</feature>
<accession>A0AAW1VD72</accession>
<dbReference type="PRINTS" id="PR00756">
    <property type="entry name" value="ALADIPTASE"/>
</dbReference>
<evidence type="ECO:0000256" key="10">
    <source>
        <dbReference type="ARBA" id="ARBA00022833"/>
    </source>
</evidence>
<keyword evidence="10 18" id="KW-0862">Zinc</keyword>
<feature type="binding site" evidence="18">
    <location>
        <position position="490"/>
    </location>
    <ligand>
        <name>Zn(2+)</name>
        <dbReference type="ChEBI" id="CHEBI:29105"/>
        <note>catalytic</note>
    </ligand>
</feature>
<dbReference type="GO" id="GO:0008270">
    <property type="term" value="F:zinc ion binding"/>
    <property type="evidence" value="ECO:0007669"/>
    <property type="project" value="InterPro"/>
</dbReference>
<feature type="domain" description="Aminopeptidase N-like N-terminal" evidence="23">
    <location>
        <begin position="172"/>
        <end position="360"/>
    </location>
</feature>
<gene>
    <name evidence="24" type="ORF">WA026_010386</name>
</gene>
<dbReference type="AlphaFoldDB" id="A0AAW1VD72"/>
<dbReference type="FunFam" id="2.60.40.1910:FF:000003">
    <property type="entry name" value="Aminopeptidase"/>
    <property type="match status" value="1"/>
</dbReference>
<evidence type="ECO:0000256" key="7">
    <source>
        <dbReference type="ARBA" id="ARBA00022692"/>
    </source>
</evidence>
<feature type="site" description="Transition state stabilizer" evidence="19">
    <location>
        <position position="553"/>
    </location>
</feature>
<dbReference type="Gene3D" id="1.10.390.10">
    <property type="entry name" value="Neutral Protease Domain 2"/>
    <property type="match status" value="1"/>
</dbReference>
<evidence type="ECO:0000256" key="3">
    <source>
        <dbReference type="ARBA" id="ARBA00010136"/>
    </source>
</evidence>
<dbReference type="FunFam" id="2.60.40.1730:FF:000001">
    <property type="entry name" value="Leucyl-cystinyl aminopeptidase"/>
    <property type="match status" value="1"/>
</dbReference>
<evidence type="ECO:0000256" key="2">
    <source>
        <dbReference type="ARBA" id="ARBA00004609"/>
    </source>
</evidence>
<evidence type="ECO:0000259" key="21">
    <source>
        <dbReference type="Pfam" id="PF01433"/>
    </source>
</evidence>
<dbReference type="Pfam" id="PF01433">
    <property type="entry name" value="Peptidase_M1"/>
    <property type="match status" value="1"/>
</dbReference>
<dbReference type="InterPro" id="IPR001930">
    <property type="entry name" value="Peptidase_M1"/>
</dbReference>
<keyword evidence="14 20" id="KW-0472">Membrane</keyword>
<feature type="domain" description="Peptidase M1 membrane alanine aminopeptidase" evidence="21">
    <location>
        <begin position="395"/>
        <end position="614"/>
    </location>
</feature>